<dbReference type="InterPro" id="IPR026906">
    <property type="entry name" value="LRR_5"/>
</dbReference>
<dbReference type="PANTHER" id="PTHR45661:SF3">
    <property type="entry name" value="IG-LIKE DOMAIN-CONTAINING PROTEIN"/>
    <property type="match status" value="1"/>
</dbReference>
<dbReference type="EMBL" id="SAXX01000024">
    <property type="protein sequence ID" value="TXJ30108.1"/>
    <property type="molecule type" value="Genomic_DNA"/>
</dbReference>
<evidence type="ECO:0000313" key="2">
    <source>
        <dbReference type="Proteomes" id="UP000324707"/>
    </source>
</evidence>
<comment type="caution">
    <text evidence="1">The sequence shown here is derived from an EMBL/GenBank/DDBJ whole genome shotgun (WGS) entry which is preliminary data.</text>
</comment>
<name>A0A5C8DY81_9SPIR</name>
<proteinExistence type="predicted"/>
<dbReference type="PANTHER" id="PTHR45661">
    <property type="entry name" value="SURFACE ANTIGEN"/>
    <property type="match status" value="1"/>
</dbReference>
<gene>
    <name evidence="1" type="ORF">EPJ69_11100</name>
</gene>
<dbReference type="Gene3D" id="3.40.50.12480">
    <property type="match status" value="1"/>
</dbReference>
<dbReference type="InterPro" id="IPR032675">
    <property type="entry name" value="LRR_dom_sf"/>
</dbReference>
<organism evidence="1 2">
    <name type="scientific">Brachyspira aalborgi</name>
    <dbReference type="NCBI Taxonomy" id="29522"/>
    <lineage>
        <taxon>Bacteria</taxon>
        <taxon>Pseudomonadati</taxon>
        <taxon>Spirochaetota</taxon>
        <taxon>Spirochaetia</taxon>
        <taxon>Brachyspirales</taxon>
        <taxon>Brachyspiraceae</taxon>
        <taxon>Brachyspira</taxon>
    </lineage>
</organism>
<dbReference type="PROSITE" id="PS51257">
    <property type="entry name" value="PROKAR_LIPOPROTEIN"/>
    <property type="match status" value="1"/>
</dbReference>
<dbReference type="AlphaFoldDB" id="A0A5C8DY81"/>
<accession>A0A5C8DY81</accession>
<reference evidence="1 2" key="1">
    <citation type="journal article" date="1992" name="Lakartidningen">
        <title>[Penicillin V and not amoxicillin is the first choice preparation in acute otitis].</title>
        <authorList>
            <person name="Kamme C."/>
            <person name="Lundgren K."/>
            <person name="Prellner K."/>
        </authorList>
    </citation>
    <scope>NUCLEOTIDE SEQUENCE [LARGE SCALE GENOMIC DNA]</scope>
    <source>
        <strain evidence="1 2">PC5538III-lc</strain>
    </source>
</reference>
<sequence length="274" mass="30242">MRYILLFIAIFTFSCKYNITSPVGTIRDYSANSGKLFYTSSGDSDDAIKMTLMKNKHSLGIYKIVVLGGDSTEILTNIKEVLNKNLSFNNVEIDLSQTKITNIPKEMFTNTTNLGKITLPDTVTNIEEKAFSGCYSLNSIRFPKNLQEIGESAFSSCSSLTLIILDSEQSMTISKDAFLGCSSLVNLILPKNLKKVDNDAFKNCSQLNNVEYLGIENKPTGCSPFSNGGTNPSDLYLPSATNDTIKNCFEGKSFLGKAWNNGNIHTNQHIPYNK</sequence>
<dbReference type="Pfam" id="PF13306">
    <property type="entry name" value="LRR_5"/>
    <property type="match status" value="1"/>
</dbReference>
<evidence type="ECO:0000313" key="1">
    <source>
        <dbReference type="EMBL" id="TXJ30108.1"/>
    </source>
</evidence>
<dbReference type="RefSeq" id="WP_147737431.1">
    <property type="nucleotide sequence ID" value="NZ_SAXX01000024.1"/>
</dbReference>
<dbReference type="InterPro" id="IPR053139">
    <property type="entry name" value="Surface_bspA-like"/>
</dbReference>
<dbReference type="SUPFAM" id="SSF52058">
    <property type="entry name" value="L domain-like"/>
    <property type="match status" value="1"/>
</dbReference>
<protein>
    <submittedName>
        <fullName evidence="1">Leucine-rich repeat domain-containing protein</fullName>
    </submittedName>
</protein>
<dbReference type="Proteomes" id="UP000324707">
    <property type="component" value="Unassembled WGS sequence"/>
</dbReference>
<dbReference type="Gene3D" id="3.80.10.10">
    <property type="entry name" value="Ribonuclease Inhibitor"/>
    <property type="match status" value="1"/>
</dbReference>